<dbReference type="Proteomes" id="UP001162060">
    <property type="component" value="Unassembled WGS sequence"/>
</dbReference>
<dbReference type="EMBL" id="CAKLBY020000078">
    <property type="protein sequence ID" value="CAK7924796.1"/>
    <property type="molecule type" value="Genomic_DNA"/>
</dbReference>
<evidence type="ECO:0000313" key="3">
    <source>
        <dbReference type="Proteomes" id="UP001162060"/>
    </source>
</evidence>
<name>A0AAV1TR07_9STRA</name>
<gene>
    <name evidence="2" type="ORF">PM001_LOCUS9946</name>
</gene>
<dbReference type="AlphaFoldDB" id="A0AAV1TR07"/>
<comment type="caution">
    <text evidence="2">The sequence shown here is derived from an EMBL/GenBank/DDBJ whole genome shotgun (WGS) entry which is preliminary data.</text>
</comment>
<feature type="region of interest" description="Disordered" evidence="1">
    <location>
        <begin position="26"/>
        <end position="51"/>
    </location>
</feature>
<accession>A0AAV1TR07</accession>
<organism evidence="2 3">
    <name type="scientific">Peronospora matthiolae</name>
    <dbReference type="NCBI Taxonomy" id="2874970"/>
    <lineage>
        <taxon>Eukaryota</taxon>
        <taxon>Sar</taxon>
        <taxon>Stramenopiles</taxon>
        <taxon>Oomycota</taxon>
        <taxon>Peronosporomycetes</taxon>
        <taxon>Peronosporales</taxon>
        <taxon>Peronosporaceae</taxon>
        <taxon>Peronospora</taxon>
    </lineage>
</organism>
<evidence type="ECO:0000256" key="1">
    <source>
        <dbReference type="SAM" id="MobiDB-lite"/>
    </source>
</evidence>
<protein>
    <submittedName>
        <fullName evidence="2">Uncharacterized protein</fullName>
    </submittedName>
</protein>
<evidence type="ECO:0000313" key="2">
    <source>
        <dbReference type="EMBL" id="CAK7924796.1"/>
    </source>
</evidence>
<feature type="compositionally biased region" description="Basic and acidic residues" evidence="1">
    <location>
        <begin position="28"/>
        <end position="42"/>
    </location>
</feature>
<sequence length="339" mass="37614">MHAVARLTEAPASSPQTLEAVVRLKHKSVQEPRSKASSKEGESSTVESGLEADIQEPIRKRVRFNVAEVVEFEPTMWTATVSSEGVPLGMSVDVRRRTKRLLDTYEIERVVQRVGRQEYMELGYLEPDERLDILENAGHSISVLSRVEHETFRINRDRWESNEYDLMYQYGLGEVPLLMEEDESRMRQPEDDGDDIMLVDDSSEDDFFFGSSSARNMVVDSEVRFAMEDMDAYDAIHVRSYDDLSIDYASDCILGDNDSSDENNELPYAIDSFESPQDCDLLEMGTSPSDVSGTSDCVLGAVKPPSCAQLFASSTVSAGRLSESGSSVIAAEAASVVAV</sequence>
<reference evidence="2" key="1">
    <citation type="submission" date="2024-01" db="EMBL/GenBank/DDBJ databases">
        <authorList>
            <person name="Webb A."/>
        </authorList>
    </citation>
    <scope>NUCLEOTIDE SEQUENCE</scope>
    <source>
        <strain evidence="2">Pm1</strain>
    </source>
</reference>
<proteinExistence type="predicted"/>